<keyword evidence="2" id="KW-1133">Transmembrane helix</keyword>
<keyword evidence="4" id="KW-0808">Transferase</keyword>
<dbReference type="NCBIfam" id="TIGR00254">
    <property type="entry name" value="GGDEF"/>
    <property type="match status" value="1"/>
</dbReference>
<feature type="coiled-coil region" evidence="1">
    <location>
        <begin position="201"/>
        <end position="228"/>
    </location>
</feature>
<evidence type="ECO:0000256" key="2">
    <source>
        <dbReference type="SAM" id="Phobius"/>
    </source>
</evidence>
<accession>A0A2K4ZLV8</accession>
<dbReference type="InterPro" id="IPR000160">
    <property type="entry name" value="GGDEF_dom"/>
</dbReference>
<feature type="domain" description="GGDEF" evidence="3">
    <location>
        <begin position="323"/>
        <end position="453"/>
    </location>
</feature>
<keyword evidence="2" id="KW-0812">Transmembrane</keyword>
<evidence type="ECO:0000313" key="4">
    <source>
        <dbReference type="EMBL" id="SOY31406.1"/>
    </source>
</evidence>
<dbReference type="Pfam" id="PF00990">
    <property type="entry name" value="GGDEF"/>
    <property type="match status" value="1"/>
</dbReference>
<reference evidence="4 5" key="1">
    <citation type="submission" date="2018-01" db="EMBL/GenBank/DDBJ databases">
        <authorList>
            <person name="Gaut B.S."/>
            <person name="Morton B.R."/>
            <person name="Clegg M.T."/>
            <person name="Duvall M.R."/>
        </authorList>
    </citation>
    <scope>NUCLEOTIDE SEQUENCE [LARGE SCALE GENOMIC DNA]</scope>
    <source>
        <strain evidence="4">GP69</strain>
    </source>
</reference>
<evidence type="ECO:0000256" key="1">
    <source>
        <dbReference type="SAM" id="Coils"/>
    </source>
</evidence>
<dbReference type="InterPro" id="IPR029787">
    <property type="entry name" value="Nucleotide_cyclase"/>
</dbReference>
<feature type="transmembrane region" description="Helical" evidence="2">
    <location>
        <begin position="20"/>
        <end position="41"/>
    </location>
</feature>
<keyword evidence="4" id="KW-0548">Nucleotidyltransferase</keyword>
<protein>
    <submittedName>
        <fullName evidence="4">Putative diguanylate cyclase YcdT</fullName>
        <ecNumber evidence="4">2.7.7.65</ecNumber>
    </submittedName>
</protein>
<organism evidence="4 5">
    <name type="scientific">Acetatifactor muris</name>
    <dbReference type="NCBI Taxonomy" id="879566"/>
    <lineage>
        <taxon>Bacteria</taxon>
        <taxon>Bacillati</taxon>
        <taxon>Bacillota</taxon>
        <taxon>Clostridia</taxon>
        <taxon>Lachnospirales</taxon>
        <taxon>Lachnospiraceae</taxon>
        <taxon>Acetatifactor</taxon>
    </lineage>
</organism>
<dbReference type="EMBL" id="OFSM01000025">
    <property type="protein sequence ID" value="SOY31406.1"/>
    <property type="molecule type" value="Genomic_DNA"/>
</dbReference>
<dbReference type="AlphaFoldDB" id="A0A2K4ZLV8"/>
<dbReference type="SUPFAM" id="SSF55073">
    <property type="entry name" value="Nucleotide cyclase"/>
    <property type="match status" value="1"/>
</dbReference>
<dbReference type="PANTHER" id="PTHR46663">
    <property type="entry name" value="DIGUANYLATE CYCLASE DGCT-RELATED"/>
    <property type="match status" value="1"/>
</dbReference>
<keyword evidence="2" id="KW-0472">Membrane</keyword>
<gene>
    <name evidence="4" type="primary">ycdT</name>
    <name evidence="4" type="ORF">AMURIS_04149</name>
</gene>
<proteinExistence type="predicted"/>
<dbReference type="CDD" id="cd01949">
    <property type="entry name" value="GGDEF"/>
    <property type="match status" value="1"/>
</dbReference>
<dbReference type="Proteomes" id="UP000236311">
    <property type="component" value="Unassembled WGS sequence"/>
</dbReference>
<dbReference type="GO" id="GO:0052621">
    <property type="term" value="F:diguanylate cyclase activity"/>
    <property type="evidence" value="ECO:0007669"/>
    <property type="project" value="UniProtKB-EC"/>
</dbReference>
<feature type="transmembrane region" description="Helical" evidence="2">
    <location>
        <begin position="227"/>
        <end position="248"/>
    </location>
</feature>
<evidence type="ECO:0000259" key="3">
    <source>
        <dbReference type="PROSITE" id="PS50887"/>
    </source>
</evidence>
<dbReference type="EC" id="2.7.7.65" evidence="4"/>
<keyword evidence="1" id="KW-0175">Coiled coil</keyword>
<sequence length="455" mass="52292">MNGNSKKTVKGIKIRTMNICMILISFILYIMLILATINASYRYNLMTSAMEDYIACEKNADLVKEGSDYLTEQVRLYTVTMDKKYVEEYFREVYTVKRRDSALEEMKALHLGEKAGEYLQSALDNSNKLMEEEIYAMKLISVAQESDMSLFPDVVKNVEIKEEDKNLSYDEMIEKARNMVFGQEYQNKKSVIMNDISFFLNKNIDDTIEKQEDSVQNLKQTMTRQQVLISILFVENILMFFLIIVLIIKPLKIYIENIEDKERLDISGSYEFKYLALTYNNIYELNAANEAMLNYRAEHDPLTGIINRGAFENLRQLLKLKQIPIALLIVDVDKFKLINDGYGHEVGDLVLKKVAKILEESFRTSDYTARIGGDEFAVILTDILPDMKSVIMKKINDINEELLHPTDGLPEVSLSVGGAFSPSGFRDELYKNADSALYRTKENGRCGCSFYEGED</sequence>
<dbReference type="Gene3D" id="3.30.70.270">
    <property type="match status" value="1"/>
</dbReference>
<dbReference type="SMART" id="SM00267">
    <property type="entry name" value="GGDEF"/>
    <property type="match status" value="1"/>
</dbReference>
<dbReference type="InterPro" id="IPR043128">
    <property type="entry name" value="Rev_trsase/Diguanyl_cyclase"/>
</dbReference>
<evidence type="ECO:0000313" key="5">
    <source>
        <dbReference type="Proteomes" id="UP000236311"/>
    </source>
</evidence>
<name>A0A2K4ZLV8_9FIRM</name>
<dbReference type="PROSITE" id="PS50887">
    <property type="entry name" value="GGDEF"/>
    <property type="match status" value="1"/>
</dbReference>
<dbReference type="PANTHER" id="PTHR46663:SF2">
    <property type="entry name" value="GGDEF DOMAIN-CONTAINING PROTEIN"/>
    <property type="match status" value="1"/>
</dbReference>
<dbReference type="InterPro" id="IPR052163">
    <property type="entry name" value="DGC-Regulatory_Protein"/>
</dbReference>
<keyword evidence="5" id="KW-1185">Reference proteome</keyword>